<dbReference type="Proteomes" id="UP000563523">
    <property type="component" value="Unassembled WGS sequence"/>
</dbReference>
<dbReference type="Gene3D" id="2.40.50.140">
    <property type="entry name" value="Nucleic acid-binding proteins"/>
    <property type="match status" value="1"/>
</dbReference>
<dbReference type="PANTHER" id="PTHR11544">
    <property type="entry name" value="COLD SHOCK DOMAIN CONTAINING PROTEINS"/>
    <property type="match status" value="1"/>
</dbReference>
<feature type="domain" description="CSD" evidence="3">
    <location>
        <begin position="1"/>
        <end position="66"/>
    </location>
</feature>
<proteinExistence type="predicted"/>
<dbReference type="RefSeq" id="WP_176941856.1">
    <property type="nucleotide sequence ID" value="NZ_JABZEC010000001.1"/>
</dbReference>
<comment type="subcellular location">
    <subcellularLocation>
        <location evidence="1">Cytoplasm</location>
    </subcellularLocation>
</comment>
<evidence type="ECO:0000256" key="2">
    <source>
        <dbReference type="ARBA" id="ARBA00022490"/>
    </source>
</evidence>
<dbReference type="GO" id="GO:0003676">
    <property type="term" value="F:nucleic acid binding"/>
    <property type="evidence" value="ECO:0007669"/>
    <property type="project" value="InterPro"/>
</dbReference>
<dbReference type="SUPFAM" id="SSF50249">
    <property type="entry name" value="Nucleic acid-binding proteins"/>
    <property type="match status" value="1"/>
</dbReference>
<gene>
    <name evidence="4" type="ORF">HU830_00480</name>
</gene>
<dbReference type="InterPro" id="IPR012340">
    <property type="entry name" value="NA-bd_OB-fold"/>
</dbReference>
<sequence length="69" mass="7656">MITGTVAWFNDQKGIGELTTPEKENIFVYHTALQTTDNFRTLVAGQTVEFQIAPGYRGPQAVNVQVKDV</sequence>
<name>A0A850R574_9LACO</name>
<dbReference type="SMART" id="SM00357">
    <property type="entry name" value="CSP"/>
    <property type="match status" value="1"/>
</dbReference>
<dbReference type="PROSITE" id="PS51857">
    <property type="entry name" value="CSD_2"/>
    <property type="match status" value="1"/>
</dbReference>
<comment type="caution">
    <text evidence="4">The sequence shown here is derived from an EMBL/GenBank/DDBJ whole genome shotgun (WGS) entry which is preliminary data.</text>
</comment>
<keyword evidence="2" id="KW-0963">Cytoplasm</keyword>
<dbReference type="GO" id="GO:0005737">
    <property type="term" value="C:cytoplasm"/>
    <property type="evidence" value="ECO:0007669"/>
    <property type="project" value="UniProtKB-SubCell"/>
</dbReference>
<dbReference type="InterPro" id="IPR002059">
    <property type="entry name" value="CSP_DNA-bd"/>
</dbReference>
<evidence type="ECO:0000313" key="5">
    <source>
        <dbReference type="Proteomes" id="UP000563523"/>
    </source>
</evidence>
<dbReference type="InterPro" id="IPR012156">
    <property type="entry name" value="Cold_shock_CspA"/>
</dbReference>
<protein>
    <submittedName>
        <fullName evidence="4">Cold shock domain-containing protein</fullName>
    </submittedName>
</protein>
<dbReference type="Pfam" id="PF00313">
    <property type="entry name" value="CSD"/>
    <property type="match status" value="1"/>
</dbReference>
<evidence type="ECO:0000313" key="4">
    <source>
        <dbReference type="EMBL" id="NVY95685.1"/>
    </source>
</evidence>
<evidence type="ECO:0000259" key="3">
    <source>
        <dbReference type="PROSITE" id="PS51857"/>
    </source>
</evidence>
<dbReference type="InterPro" id="IPR050181">
    <property type="entry name" value="Cold_shock_domain"/>
</dbReference>
<keyword evidence="5" id="KW-1185">Reference proteome</keyword>
<organism evidence="4 5">
    <name type="scientific">Bombilactobacillus apium</name>
    <dbReference type="NCBI Taxonomy" id="2675299"/>
    <lineage>
        <taxon>Bacteria</taxon>
        <taxon>Bacillati</taxon>
        <taxon>Bacillota</taxon>
        <taxon>Bacilli</taxon>
        <taxon>Lactobacillales</taxon>
        <taxon>Lactobacillaceae</taxon>
        <taxon>Bombilactobacillus</taxon>
    </lineage>
</organism>
<dbReference type="AlphaFoldDB" id="A0A850R574"/>
<dbReference type="EMBL" id="JABZEC010000001">
    <property type="protein sequence ID" value="NVY95685.1"/>
    <property type="molecule type" value="Genomic_DNA"/>
</dbReference>
<dbReference type="PRINTS" id="PR00050">
    <property type="entry name" value="COLDSHOCK"/>
</dbReference>
<dbReference type="PIRSF" id="PIRSF002599">
    <property type="entry name" value="Cold_shock_A"/>
    <property type="match status" value="1"/>
</dbReference>
<dbReference type="InterPro" id="IPR011129">
    <property type="entry name" value="CSD"/>
</dbReference>
<accession>A0A850R574</accession>
<evidence type="ECO:0000256" key="1">
    <source>
        <dbReference type="ARBA" id="ARBA00004496"/>
    </source>
</evidence>
<reference evidence="4 5" key="1">
    <citation type="submission" date="2020-06" db="EMBL/GenBank/DDBJ databases">
        <authorList>
            <person name="Kang J."/>
        </authorList>
    </citation>
    <scope>NUCLEOTIDE SEQUENCE [LARGE SCALE GENOMIC DNA]</scope>
    <source>
        <strain evidence="4 5">DCY120</strain>
    </source>
</reference>